<evidence type="ECO:0000313" key="11">
    <source>
        <dbReference type="Proteomes" id="UP000682877"/>
    </source>
</evidence>
<evidence type="ECO:0000256" key="9">
    <source>
        <dbReference type="RuleBase" id="RU000461"/>
    </source>
</evidence>
<dbReference type="GO" id="GO:0005506">
    <property type="term" value="F:iron ion binding"/>
    <property type="evidence" value="ECO:0007669"/>
    <property type="project" value="InterPro"/>
</dbReference>
<keyword evidence="5" id="KW-1133">Transmembrane helix</keyword>
<dbReference type="Proteomes" id="UP000682877">
    <property type="component" value="Chromosome 4"/>
</dbReference>
<comment type="subcellular location">
    <subcellularLocation>
        <location evidence="1">Membrane</location>
        <topology evidence="1">Single-pass membrane protein</topology>
    </subcellularLocation>
</comment>
<keyword evidence="4 8" id="KW-0479">Metal-binding</keyword>
<feature type="binding site" description="axial binding residue" evidence="8">
    <location>
        <position position="299"/>
    </location>
    <ligand>
        <name>heme</name>
        <dbReference type="ChEBI" id="CHEBI:30413"/>
    </ligand>
    <ligandPart>
        <name>Fe</name>
        <dbReference type="ChEBI" id="CHEBI:18248"/>
    </ligandPart>
</feature>
<accession>A0A8S2A636</accession>
<evidence type="ECO:0000256" key="4">
    <source>
        <dbReference type="ARBA" id="ARBA00022723"/>
    </source>
</evidence>
<evidence type="ECO:0008006" key="12">
    <source>
        <dbReference type="Google" id="ProtNLM"/>
    </source>
</evidence>
<dbReference type="PRINTS" id="PR00463">
    <property type="entry name" value="EP450I"/>
</dbReference>
<dbReference type="PANTHER" id="PTHR47955:SF15">
    <property type="entry name" value="CYTOCHROME P450 71A2-LIKE"/>
    <property type="match status" value="1"/>
</dbReference>
<organism evidence="10 11">
    <name type="scientific">Arabidopsis arenosa</name>
    <name type="common">Sand rock-cress</name>
    <name type="synonym">Cardaminopsis arenosa</name>
    <dbReference type="NCBI Taxonomy" id="38785"/>
    <lineage>
        <taxon>Eukaryota</taxon>
        <taxon>Viridiplantae</taxon>
        <taxon>Streptophyta</taxon>
        <taxon>Embryophyta</taxon>
        <taxon>Tracheophyta</taxon>
        <taxon>Spermatophyta</taxon>
        <taxon>Magnoliopsida</taxon>
        <taxon>eudicotyledons</taxon>
        <taxon>Gunneridae</taxon>
        <taxon>Pentapetalae</taxon>
        <taxon>rosids</taxon>
        <taxon>malvids</taxon>
        <taxon>Brassicales</taxon>
        <taxon>Brassicaceae</taxon>
        <taxon>Camelineae</taxon>
        <taxon>Arabidopsis</taxon>
    </lineage>
</organism>
<dbReference type="GO" id="GO:0020037">
    <property type="term" value="F:heme binding"/>
    <property type="evidence" value="ECO:0007669"/>
    <property type="project" value="InterPro"/>
</dbReference>
<evidence type="ECO:0000256" key="8">
    <source>
        <dbReference type="PIRSR" id="PIRSR602401-1"/>
    </source>
</evidence>
<dbReference type="GO" id="GO:0004497">
    <property type="term" value="F:monooxygenase activity"/>
    <property type="evidence" value="ECO:0007669"/>
    <property type="project" value="UniProtKB-KW"/>
</dbReference>
<keyword evidence="9" id="KW-0560">Oxidoreductase</keyword>
<keyword evidence="3" id="KW-0812">Transmembrane</keyword>
<keyword evidence="11" id="KW-1185">Reference proteome</keyword>
<gene>
    <name evidence="10" type="ORF">AARE701A_LOCUS10180</name>
</gene>
<dbReference type="InterPro" id="IPR036396">
    <property type="entry name" value="Cyt_P450_sf"/>
</dbReference>
<dbReference type="SUPFAM" id="SSF48264">
    <property type="entry name" value="Cytochrome P450"/>
    <property type="match status" value="1"/>
</dbReference>
<keyword evidence="8 9" id="KW-0349">Heme</keyword>
<dbReference type="GO" id="GO:0016020">
    <property type="term" value="C:membrane"/>
    <property type="evidence" value="ECO:0007669"/>
    <property type="project" value="UniProtKB-SubCell"/>
</dbReference>
<dbReference type="Gene3D" id="1.10.630.10">
    <property type="entry name" value="Cytochrome P450"/>
    <property type="match status" value="1"/>
</dbReference>
<evidence type="ECO:0000256" key="1">
    <source>
        <dbReference type="ARBA" id="ARBA00004167"/>
    </source>
</evidence>
<evidence type="ECO:0000256" key="2">
    <source>
        <dbReference type="ARBA" id="ARBA00010617"/>
    </source>
</evidence>
<dbReference type="EMBL" id="LR999454">
    <property type="protein sequence ID" value="CAE6022240.1"/>
    <property type="molecule type" value="Genomic_DNA"/>
</dbReference>
<dbReference type="PROSITE" id="PS00086">
    <property type="entry name" value="CYTOCHROME_P450"/>
    <property type="match status" value="1"/>
</dbReference>
<dbReference type="PANTHER" id="PTHR47955">
    <property type="entry name" value="CYTOCHROME P450 FAMILY 71 PROTEIN"/>
    <property type="match status" value="1"/>
</dbReference>
<keyword evidence="7" id="KW-0472">Membrane</keyword>
<keyword evidence="9" id="KW-0503">Monooxygenase</keyword>
<name>A0A8S2A636_ARAAE</name>
<reference evidence="10" key="1">
    <citation type="submission" date="2021-01" db="EMBL/GenBank/DDBJ databases">
        <authorList>
            <person name="Bezrukov I."/>
        </authorList>
    </citation>
    <scope>NUCLEOTIDE SEQUENCE</scope>
</reference>
<evidence type="ECO:0000313" key="10">
    <source>
        <dbReference type="EMBL" id="CAE6022240.1"/>
    </source>
</evidence>
<dbReference type="InterPro" id="IPR017972">
    <property type="entry name" value="Cyt_P450_CS"/>
</dbReference>
<evidence type="ECO:0000256" key="7">
    <source>
        <dbReference type="ARBA" id="ARBA00023136"/>
    </source>
</evidence>
<dbReference type="GO" id="GO:0016705">
    <property type="term" value="F:oxidoreductase activity, acting on paired donors, with incorporation or reduction of molecular oxygen"/>
    <property type="evidence" value="ECO:0007669"/>
    <property type="project" value="InterPro"/>
</dbReference>
<comment type="cofactor">
    <cofactor evidence="8">
        <name>heme</name>
        <dbReference type="ChEBI" id="CHEBI:30413"/>
    </cofactor>
</comment>
<dbReference type="Pfam" id="PF00067">
    <property type="entry name" value="p450"/>
    <property type="match status" value="1"/>
</dbReference>
<comment type="similarity">
    <text evidence="2 9">Belongs to the cytochrome P450 family.</text>
</comment>
<evidence type="ECO:0000256" key="3">
    <source>
        <dbReference type="ARBA" id="ARBA00022692"/>
    </source>
</evidence>
<evidence type="ECO:0000256" key="6">
    <source>
        <dbReference type="ARBA" id="ARBA00023004"/>
    </source>
</evidence>
<sequence length="357" mass="40196">MVESFEKIREDEVNAMIKKLEEASSSASSENLSELFITLPSDVTSRVALGRKHSEDETARDLKKRVRQIMELLGEFPIGEYVPILGWIDGIRGFNKKIKEVSRGFSDLMDKVVQEHLEADKHKADFVDILLSIEKDKNNGFQVQRDDIKFMILDMFIGGTSTTSTLLEWTMTELIRSPKSMKKLQDEIRSTIRPHGSYIKEKEVETMKYLKAVIKEVLRLHPSLPMILPRLLSEDVKVKGYNIAAGTEVIINAWAIQRDTAIWGPDAEEFKPERHLDSALDYHGKNLNYIPFGSGRRICPGINLALGLAEVTVANLVGRFDWKVEAGPNGDQPDLAEAIGIDVCRKSPLIAFPSSVM</sequence>
<dbReference type="PRINTS" id="PR00385">
    <property type="entry name" value="P450"/>
</dbReference>
<keyword evidence="6 8" id="KW-0408">Iron</keyword>
<dbReference type="AlphaFoldDB" id="A0A8S2A636"/>
<evidence type="ECO:0000256" key="5">
    <source>
        <dbReference type="ARBA" id="ARBA00022989"/>
    </source>
</evidence>
<proteinExistence type="inferred from homology"/>
<dbReference type="InterPro" id="IPR002401">
    <property type="entry name" value="Cyt_P450_E_grp-I"/>
</dbReference>
<dbReference type="InterPro" id="IPR001128">
    <property type="entry name" value="Cyt_P450"/>
</dbReference>
<protein>
    <recommendedName>
        <fullName evidence="12">Cytochrome P450</fullName>
    </recommendedName>
</protein>